<evidence type="ECO:0000256" key="2">
    <source>
        <dbReference type="ARBA" id="ARBA00023015"/>
    </source>
</evidence>
<dbReference type="InterPro" id="IPR016032">
    <property type="entry name" value="Sig_transdc_resp-reg_C-effctor"/>
</dbReference>
<feature type="modified residue" description="4-aspartylphosphate" evidence="5">
    <location>
        <position position="54"/>
    </location>
</feature>
<organism evidence="8 9">
    <name type="scientific">Nocardia stercoris</name>
    <dbReference type="NCBI Taxonomy" id="2483361"/>
    <lineage>
        <taxon>Bacteria</taxon>
        <taxon>Bacillati</taxon>
        <taxon>Actinomycetota</taxon>
        <taxon>Actinomycetes</taxon>
        <taxon>Mycobacteriales</taxon>
        <taxon>Nocardiaceae</taxon>
        <taxon>Nocardia</taxon>
    </lineage>
</organism>
<dbReference type="Pfam" id="PF00072">
    <property type="entry name" value="Response_reg"/>
    <property type="match status" value="1"/>
</dbReference>
<dbReference type="GO" id="GO:0003677">
    <property type="term" value="F:DNA binding"/>
    <property type="evidence" value="ECO:0007669"/>
    <property type="project" value="UniProtKB-KW"/>
</dbReference>
<dbReference type="GO" id="GO:0006355">
    <property type="term" value="P:regulation of DNA-templated transcription"/>
    <property type="evidence" value="ECO:0007669"/>
    <property type="project" value="InterPro"/>
</dbReference>
<reference evidence="8 9" key="1">
    <citation type="submission" date="2018-10" db="EMBL/GenBank/DDBJ databases">
        <title>Isolation from cow dung.</title>
        <authorList>
            <person name="Ling L."/>
        </authorList>
    </citation>
    <scope>NUCLEOTIDE SEQUENCE [LARGE SCALE GENOMIC DNA]</scope>
    <source>
        <strain evidence="8 9">NEAU-LL90</strain>
    </source>
</reference>
<evidence type="ECO:0000256" key="5">
    <source>
        <dbReference type="PROSITE-ProRule" id="PRU00169"/>
    </source>
</evidence>
<dbReference type="Gene3D" id="3.40.50.2300">
    <property type="match status" value="1"/>
</dbReference>
<accession>A0A3M2L165</accession>
<dbReference type="InterPro" id="IPR000792">
    <property type="entry name" value="Tscrpt_reg_LuxR_C"/>
</dbReference>
<name>A0A3M2L165_9NOCA</name>
<dbReference type="SUPFAM" id="SSF52172">
    <property type="entry name" value="CheY-like"/>
    <property type="match status" value="1"/>
</dbReference>
<proteinExistence type="predicted"/>
<dbReference type="PROSITE" id="PS50043">
    <property type="entry name" value="HTH_LUXR_2"/>
    <property type="match status" value="1"/>
</dbReference>
<dbReference type="PROSITE" id="PS50110">
    <property type="entry name" value="RESPONSE_REGULATORY"/>
    <property type="match status" value="1"/>
</dbReference>
<dbReference type="InterPro" id="IPR011006">
    <property type="entry name" value="CheY-like_superfamily"/>
</dbReference>
<dbReference type="EMBL" id="RFFH01000007">
    <property type="protein sequence ID" value="RMI31311.1"/>
    <property type="molecule type" value="Genomic_DNA"/>
</dbReference>
<evidence type="ECO:0000313" key="8">
    <source>
        <dbReference type="EMBL" id="RMI31311.1"/>
    </source>
</evidence>
<dbReference type="PANTHER" id="PTHR43214:SF24">
    <property type="entry name" value="TRANSCRIPTIONAL REGULATORY PROTEIN NARL-RELATED"/>
    <property type="match status" value="1"/>
</dbReference>
<gene>
    <name evidence="8" type="ORF">EBN03_18280</name>
</gene>
<evidence type="ECO:0000259" key="6">
    <source>
        <dbReference type="PROSITE" id="PS50043"/>
    </source>
</evidence>
<dbReference type="CDD" id="cd17535">
    <property type="entry name" value="REC_NarL-like"/>
    <property type="match status" value="1"/>
</dbReference>
<evidence type="ECO:0000256" key="1">
    <source>
        <dbReference type="ARBA" id="ARBA00022553"/>
    </source>
</evidence>
<dbReference type="SMART" id="SM00421">
    <property type="entry name" value="HTH_LUXR"/>
    <property type="match status" value="1"/>
</dbReference>
<dbReference type="GO" id="GO:0000160">
    <property type="term" value="P:phosphorelay signal transduction system"/>
    <property type="evidence" value="ECO:0007669"/>
    <property type="project" value="InterPro"/>
</dbReference>
<dbReference type="InterPro" id="IPR039420">
    <property type="entry name" value="WalR-like"/>
</dbReference>
<protein>
    <submittedName>
        <fullName evidence="8">DNA-binding response regulator</fullName>
    </submittedName>
</protein>
<dbReference type="PROSITE" id="PS00622">
    <property type="entry name" value="HTH_LUXR_1"/>
    <property type="match status" value="1"/>
</dbReference>
<evidence type="ECO:0000256" key="4">
    <source>
        <dbReference type="ARBA" id="ARBA00023163"/>
    </source>
</evidence>
<sequence>MVRVMLVDDDPLVRAGLGLILASSPELEVVAEAGDGAAAVTEVTARRLDIVLMDVRMPKLDGIAATARICALPDPPKVLVLTTFHLDEYVFGALRAGASGFLLKDTPPGEIVKAVQLVAAGGAMLSPAVTRTLIDHFGADPAAGRRDRARAALHALSTREYEVAREVAEGYSNAEIAALLHMSEATVKAHVSRVLTKLNAANRVQIAILFREADHPRG</sequence>
<comment type="caution">
    <text evidence="8">The sequence shown here is derived from an EMBL/GenBank/DDBJ whole genome shotgun (WGS) entry which is preliminary data.</text>
</comment>
<evidence type="ECO:0000259" key="7">
    <source>
        <dbReference type="PROSITE" id="PS50110"/>
    </source>
</evidence>
<keyword evidence="1 5" id="KW-0597">Phosphoprotein</keyword>
<dbReference type="PANTHER" id="PTHR43214">
    <property type="entry name" value="TWO-COMPONENT RESPONSE REGULATOR"/>
    <property type="match status" value="1"/>
</dbReference>
<dbReference type="PRINTS" id="PR00038">
    <property type="entry name" value="HTHLUXR"/>
</dbReference>
<dbReference type="Pfam" id="PF00196">
    <property type="entry name" value="GerE"/>
    <property type="match status" value="1"/>
</dbReference>
<keyword evidence="4" id="KW-0804">Transcription</keyword>
<keyword evidence="2" id="KW-0805">Transcription regulation</keyword>
<keyword evidence="3 8" id="KW-0238">DNA-binding</keyword>
<dbReference type="SUPFAM" id="SSF46894">
    <property type="entry name" value="C-terminal effector domain of the bipartite response regulators"/>
    <property type="match status" value="1"/>
</dbReference>
<dbReference type="Proteomes" id="UP000279275">
    <property type="component" value="Unassembled WGS sequence"/>
</dbReference>
<dbReference type="InterPro" id="IPR001789">
    <property type="entry name" value="Sig_transdc_resp-reg_receiver"/>
</dbReference>
<dbReference type="OrthoDB" id="9808843at2"/>
<feature type="domain" description="HTH luxR-type" evidence="6">
    <location>
        <begin position="149"/>
        <end position="214"/>
    </location>
</feature>
<dbReference type="InterPro" id="IPR058245">
    <property type="entry name" value="NreC/VraR/RcsB-like_REC"/>
</dbReference>
<feature type="domain" description="Response regulatory" evidence="7">
    <location>
        <begin position="3"/>
        <end position="119"/>
    </location>
</feature>
<dbReference type="AlphaFoldDB" id="A0A3M2L165"/>
<keyword evidence="9" id="KW-1185">Reference proteome</keyword>
<evidence type="ECO:0000256" key="3">
    <source>
        <dbReference type="ARBA" id="ARBA00023125"/>
    </source>
</evidence>
<dbReference type="SMART" id="SM00448">
    <property type="entry name" value="REC"/>
    <property type="match status" value="1"/>
</dbReference>
<dbReference type="CDD" id="cd06170">
    <property type="entry name" value="LuxR_C_like"/>
    <property type="match status" value="1"/>
</dbReference>
<evidence type="ECO:0000313" key="9">
    <source>
        <dbReference type="Proteomes" id="UP000279275"/>
    </source>
</evidence>